<comment type="caution">
    <text evidence="6">The sequence shown here is derived from an EMBL/GenBank/DDBJ whole genome shotgun (WGS) entry which is preliminary data.</text>
</comment>
<dbReference type="Proteomes" id="UP000799772">
    <property type="component" value="Unassembled WGS sequence"/>
</dbReference>
<dbReference type="SUPFAM" id="SSF143575">
    <property type="entry name" value="GAS2 domain-like"/>
    <property type="match status" value="1"/>
</dbReference>
<name>A0A9P4I6E6_9PEZI</name>
<dbReference type="InterPro" id="IPR036534">
    <property type="entry name" value="GAR_dom_sf"/>
</dbReference>
<feature type="compositionally biased region" description="Polar residues" evidence="4">
    <location>
        <begin position="392"/>
        <end position="424"/>
    </location>
</feature>
<feature type="compositionally biased region" description="Polar residues" evidence="4">
    <location>
        <begin position="635"/>
        <end position="651"/>
    </location>
</feature>
<feature type="domain" description="GAR" evidence="5">
    <location>
        <begin position="877"/>
        <end position="958"/>
    </location>
</feature>
<dbReference type="PROSITE" id="PS51460">
    <property type="entry name" value="GAR"/>
    <property type="match status" value="1"/>
</dbReference>
<dbReference type="GO" id="GO:0008017">
    <property type="term" value="F:microtubule binding"/>
    <property type="evidence" value="ECO:0007669"/>
    <property type="project" value="InterPro"/>
</dbReference>
<evidence type="ECO:0000259" key="5">
    <source>
        <dbReference type="PROSITE" id="PS51460"/>
    </source>
</evidence>
<feature type="compositionally biased region" description="Polar residues" evidence="4">
    <location>
        <begin position="435"/>
        <end position="447"/>
    </location>
</feature>
<gene>
    <name evidence="6" type="ORF">NA57DRAFT_61801</name>
</gene>
<comment type="subcellular location">
    <subcellularLocation>
        <location evidence="1">Cytoplasm</location>
        <location evidence="1">Cytoskeleton</location>
    </subcellularLocation>
</comment>
<dbReference type="GO" id="GO:0005856">
    <property type="term" value="C:cytoskeleton"/>
    <property type="evidence" value="ECO:0007669"/>
    <property type="project" value="UniProtKB-SubCell"/>
</dbReference>
<feature type="region of interest" description="Disordered" evidence="4">
    <location>
        <begin position="730"/>
        <end position="775"/>
    </location>
</feature>
<keyword evidence="3" id="KW-0206">Cytoskeleton</keyword>
<evidence type="ECO:0000256" key="4">
    <source>
        <dbReference type="SAM" id="MobiDB-lite"/>
    </source>
</evidence>
<reference evidence="6" key="1">
    <citation type="journal article" date="2020" name="Stud. Mycol.">
        <title>101 Dothideomycetes genomes: a test case for predicting lifestyles and emergence of pathogens.</title>
        <authorList>
            <person name="Haridas S."/>
            <person name="Albert R."/>
            <person name="Binder M."/>
            <person name="Bloem J."/>
            <person name="Labutti K."/>
            <person name="Salamov A."/>
            <person name="Andreopoulos B."/>
            <person name="Baker S."/>
            <person name="Barry K."/>
            <person name="Bills G."/>
            <person name="Bluhm B."/>
            <person name="Cannon C."/>
            <person name="Castanera R."/>
            <person name="Culley D."/>
            <person name="Daum C."/>
            <person name="Ezra D."/>
            <person name="Gonzalez J."/>
            <person name="Henrissat B."/>
            <person name="Kuo A."/>
            <person name="Liang C."/>
            <person name="Lipzen A."/>
            <person name="Lutzoni F."/>
            <person name="Magnuson J."/>
            <person name="Mondo S."/>
            <person name="Nolan M."/>
            <person name="Ohm R."/>
            <person name="Pangilinan J."/>
            <person name="Park H.-J."/>
            <person name="Ramirez L."/>
            <person name="Alfaro M."/>
            <person name="Sun H."/>
            <person name="Tritt A."/>
            <person name="Yoshinaga Y."/>
            <person name="Zwiers L.-H."/>
            <person name="Turgeon B."/>
            <person name="Goodwin S."/>
            <person name="Spatafora J."/>
            <person name="Crous P."/>
            <person name="Grigoriev I."/>
        </authorList>
    </citation>
    <scope>NUCLEOTIDE SEQUENCE</scope>
    <source>
        <strain evidence="6">CBS 133067</strain>
    </source>
</reference>
<feature type="compositionally biased region" description="Polar residues" evidence="4">
    <location>
        <begin position="1049"/>
        <end position="1062"/>
    </location>
</feature>
<feature type="compositionally biased region" description="Basic and acidic residues" evidence="4">
    <location>
        <begin position="978"/>
        <end position="988"/>
    </location>
</feature>
<protein>
    <recommendedName>
        <fullName evidence="5">GAR domain-containing protein</fullName>
    </recommendedName>
</protein>
<dbReference type="AlphaFoldDB" id="A0A9P4I6E6"/>
<evidence type="ECO:0000256" key="2">
    <source>
        <dbReference type="ARBA" id="ARBA00022490"/>
    </source>
</evidence>
<feature type="compositionally biased region" description="Polar residues" evidence="4">
    <location>
        <begin position="454"/>
        <end position="464"/>
    </location>
</feature>
<feature type="compositionally biased region" description="Polar residues" evidence="4">
    <location>
        <begin position="732"/>
        <end position="761"/>
    </location>
</feature>
<dbReference type="OrthoDB" id="5409589at2759"/>
<keyword evidence="7" id="KW-1185">Reference proteome</keyword>
<feature type="region of interest" description="Disordered" evidence="4">
    <location>
        <begin position="1"/>
        <end position="37"/>
    </location>
</feature>
<feature type="compositionally biased region" description="Basic and acidic residues" evidence="4">
    <location>
        <begin position="673"/>
        <end position="682"/>
    </location>
</feature>
<dbReference type="Gene3D" id="3.30.920.20">
    <property type="entry name" value="Gas2-like domain"/>
    <property type="match status" value="1"/>
</dbReference>
<evidence type="ECO:0000313" key="6">
    <source>
        <dbReference type="EMBL" id="KAF2093289.1"/>
    </source>
</evidence>
<dbReference type="EMBL" id="ML978139">
    <property type="protein sequence ID" value="KAF2093289.1"/>
    <property type="molecule type" value="Genomic_DNA"/>
</dbReference>
<feature type="region of interest" description="Disordered" evidence="4">
    <location>
        <begin position="835"/>
        <end position="903"/>
    </location>
</feature>
<feature type="compositionally biased region" description="Low complexity" evidence="4">
    <location>
        <begin position="1013"/>
        <end position="1029"/>
    </location>
</feature>
<feature type="compositionally biased region" description="Low complexity" evidence="4">
    <location>
        <begin position="491"/>
        <end position="510"/>
    </location>
</feature>
<accession>A0A9P4I6E6</accession>
<feature type="region of interest" description="Disordered" evidence="4">
    <location>
        <begin position="978"/>
        <end position="1072"/>
    </location>
</feature>
<evidence type="ECO:0000256" key="3">
    <source>
        <dbReference type="ARBA" id="ARBA00023212"/>
    </source>
</evidence>
<feature type="compositionally biased region" description="Polar residues" evidence="4">
    <location>
        <begin position="792"/>
        <end position="820"/>
    </location>
</feature>
<sequence>MAVSIDEPPFLAAPQSFARPNRSPASSPTRHGRNKSQTIRLIRDISPSTALRAFDGDGISLGNTDDVRLQLHLSSLSASERDLGTRIAIAAQKLRAWCDEIEQWGWSGTFEVDEDKKRRRWRWPSQDEAKTVANIEKRLSEISAEPAHPPTDGTIPRAQVEQYGRRLDEIGEELEDLEIDELKDQVLGIHRTRSRPGSSYSGISVTNLMMMDDFSILVTHTLMQSLPYLGTLRHHMDTWTIRLNVLSEVPQFVAELRQSQRSIRLGWDAVLLARDPSSTNQGLTLEAHKHAVALLQNVLQQKVWRLGHTLDKMLDALESREDKLPDAWIDDFEALEADYGKWVTEAQRSVLELELSSFQVKTKIHWVPQKSSAETEGYFSGVTRRASERSGRNASSIVILNPQPQNGHTATPGSPPTISQTVMQSPIGMNRRARTPSSASLVGHTTTPSPPPQNGQERTSSPSSQEEHTTVSGPPSRLPPLTPPQQHISHARTFSSASTTSQTSQRSSRALRIEIPSAHSTEGPNDGRMNLPAEEMTTELEPQVHSAESRAAANEPSFEGRVRRASLTSMRSISSVEIKRIQVHRSPNTSLPNSPLKGRHSLSQDEPHTPITPLTVERRHSEGNTPVSPIHRSRASSLLHSPSTPLATTQEEPALLLPPTHHPEIVWPSPSHQGDRQSHHATVEATTPQSPIAPVSPQNTIRDEQGLIPKLAEDSSEEPEIAASTPVIVRPSTPTAVESPSSVYSEDQASSMLDTPTSPDSPSKRTLWKPHEGSLNAAMAKRRTKFKEGHMVSSNQRHVSAPLSDNTSARTPNPNRVQDLDQQISNILTTLPTPIKLTTNRRTSAQHNLSAAPSITRNRPSHRRSRAPSLTLARAPTPLPTGDDPSPHNLSHRSSRKSLNPETEDIKLYHLMSSSRPGMPPIKLFIRRVGENGERVMVRVGGGWADLGEYLRQYAEHHGRRAVSDSLSNVDVVEMERVDARPGSKDGPESIMGTTSRRTSMGTPISGGGPGSGPAVDSPMLSSSPVSFSALTATPEPQTAREVSVPGVTPQSAQSAGSTASRRSWGGDEVGLAGPKARRVELSDEKKDWIEGMVERARKANDAAGGKENEGFASIGKAGATKRVYMKG</sequence>
<proteinExistence type="predicted"/>
<feature type="compositionally biased region" description="Polar residues" evidence="4">
    <location>
        <begin position="684"/>
        <end position="699"/>
    </location>
</feature>
<keyword evidence="2" id="KW-0963">Cytoplasm</keyword>
<dbReference type="Pfam" id="PF02187">
    <property type="entry name" value="GAS2"/>
    <property type="match status" value="1"/>
</dbReference>
<feature type="compositionally biased region" description="Polar residues" evidence="4">
    <location>
        <begin position="23"/>
        <end position="37"/>
    </location>
</feature>
<feature type="region of interest" description="Disordered" evidence="4">
    <location>
        <begin position="381"/>
        <end position="531"/>
    </location>
</feature>
<dbReference type="InterPro" id="IPR003108">
    <property type="entry name" value="GAR_dom"/>
</dbReference>
<evidence type="ECO:0000256" key="1">
    <source>
        <dbReference type="ARBA" id="ARBA00004245"/>
    </source>
</evidence>
<evidence type="ECO:0000313" key="7">
    <source>
        <dbReference type="Proteomes" id="UP000799772"/>
    </source>
</evidence>
<feature type="region of interest" description="Disordered" evidence="4">
    <location>
        <begin position="789"/>
        <end position="820"/>
    </location>
</feature>
<feature type="compositionally biased region" description="Polar residues" evidence="4">
    <location>
        <begin position="840"/>
        <end position="858"/>
    </location>
</feature>
<organism evidence="6 7">
    <name type="scientific">Rhizodiscina lignyota</name>
    <dbReference type="NCBI Taxonomy" id="1504668"/>
    <lineage>
        <taxon>Eukaryota</taxon>
        <taxon>Fungi</taxon>
        <taxon>Dikarya</taxon>
        <taxon>Ascomycota</taxon>
        <taxon>Pezizomycotina</taxon>
        <taxon>Dothideomycetes</taxon>
        <taxon>Pleosporomycetidae</taxon>
        <taxon>Aulographales</taxon>
        <taxon>Rhizodiscinaceae</taxon>
        <taxon>Rhizodiscina</taxon>
    </lineage>
</organism>
<feature type="region of interest" description="Disordered" evidence="4">
    <location>
        <begin position="583"/>
        <end position="699"/>
    </location>
</feature>